<sequence length="575" mass="63621">MTMQDLSQHPPQLHSVATTTAMAANESTTIVAAEPQVSSPMDESEYDNANGDIFFLQAELLAKPAGKPSDSSTTTTTSKIIPVALTLANVGAHSIIIKDINIQPSRHSQKMKYNSIVMKSSSLNPSDFPHKFEQGTTFRIIYYFERKPSTASPSSSPNSPNVEAEIIEVGVGQPYTNAEDYRLPKDIKDWEMEISWNYIDDQKSLPVNDNDPVITKLLVPKIPITYTKCGILVETICPQTIKVNQAFHLQYKITNNTGSTTSLQINIHAVPKIVFSGTKSMIRNVLPWSHLVLDYVCLAFGTNSYPPSQLTATSLSVNSPSQGQHNRRLSSSTQHSDHHQSSRLQQWQQEGEESLAMGFLRLPRLDLIVIKPKLEKPNSGNTADMAGIRSVVSNFGSGIDKTISGSTGHQHSRRMISEFEKIVKDGCLDHGEASDQSSSTDSDDDNNVESEDHVQLNSPGNVNDECSINTYQEKEFGFNKPNNNNDDGDYGEEDEDKDDDDDDDTPLSLKGLQSALPSPNTKPTSPASPSNPTGNYSHHHHQIVNSRNWAQPIYRMDQKYIYVYPLEIETVVGDL</sequence>
<dbReference type="PANTHER" id="PTHR14374:SF0">
    <property type="entry name" value="TRAFFICKING PROTEIN PARTICLE COMPLEX SUBUNIT 11"/>
    <property type="match status" value="1"/>
</dbReference>
<dbReference type="AlphaFoldDB" id="A0A9W7ZZP0"/>
<dbReference type="EMBL" id="JANBPU010000211">
    <property type="protein sequence ID" value="KAJ1914205.1"/>
    <property type="molecule type" value="Genomic_DNA"/>
</dbReference>
<comment type="caution">
    <text evidence="2">The sequence shown here is derived from an EMBL/GenBank/DDBJ whole genome shotgun (WGS) entry which is preliminary data.</text>
</comment>
<feature type="compositionally biased region" description="Acidic residues" evidence="1">
    <location>
        <begin position="486"/>
        <end position="505"/>
    </location>
</feature>
<reference evidence="2" key="1">
    <citation type="submission" date="2022-07" db="EMBL/GenBank/DDBJ databases">
        <title>Phylogenomic reconstructions and comparative analyses of Kickxellomycotina fungi.</title>
        <authorList>
            <person name="Reynolds N.K."/>
            <person name="Stajich J.E."/>
            <person name="Barry K."/>
            <person name="Grigoriev I.V."/>
            <person name="Crous P."/>
            <person name="Smith M.E."/>
        </authorList>
    </citation>
    <scope>NUCLEOTIDE SEQUENCE</scope>
    <source>
        <strain evidence="2">NBRC 100468</strain>
    </source>
</reference>
<evidence type="ECO:0000313" key="3">
    <source>
        <dbReference type="Proteomes" id="UP001150538"/>
    </source>
</evidence>
<evidence type="ECO:0000313" key="2">
    <source>
        <dbReference type="EMBL" id="KAJ1914205.1"/>
    </source>
</evidence>
<dbReference type="PANTHER" id="PTHR14374">
    <property type="entry name" value="FOIE GRAS"/>
    <property type="match status" value="1"/>
</dbReference>
<feature type="compositionally biased region" description="Polar residues" evidence="1">
    <location>
        <begin position="455"/>
        <end position="471"/>
    </location>
</feature>
<accession>A0A9W7ZZP0</accession>
<organism evidence="2 3">
    <name type="scientific">Mycoemilia scoparia</name>
    <dbReference type="NCBI Taxonomy" id="417184"/>
    <lineage>
        <taxon>Eukaryota</taxon>
        <taxon>Fungi</taxon>
        <taxon>Fungi incertae sedis</taxon>
        <taxon>Zoopagomycota</taxon>
        <taxon>Kickxellomycotina</taxon>
        <taxon>Kickxellomycetes</taxon>
        <taxon>Kickxellales</taxon>
        <taxon>Kickxellaceae</taxon>
        <taxon>Mycoemilia</taxon>
    </lineage>
</organism>
<evidence type="ECO:0000256" key="1">
    <source>
        <dbReference type="SAM" id="MobiDB-lite"/>
    </source>
</evidence>
<feature type="compositionally biased region" description="Polar residues" evidence="1">
    <location>
        <begin position="313"/>
        <end position="324"/>
    </location>
</feature>
<dbReference type="Proteomes" id="UP001150538">
    <property type="component" value="Unassembled WGS sequence"/>
</dbReference>
<feature type="region of interest" description="Disordered" evidence="1">
    <location>
        <begin position="313"/>
        <end position="348"/>
    </location>
</feature>
<feature type="compositionally biased region" description="Polar residues" evidence="1">
    <location>
        <begin position="515"/>
        <end position="536"/>
    </location>
</feature>
<gene>
    <name evidence="2" type="ORF">H4219_004888</name>
</gene>
<name>A0A9W7ZZP0_9FUNG</name>
<keyword evidence="3" id="KW-1185">Reference proteome</keyword>
<protein>
    <submittedName>
        <fullName evidence="2">Uncharacterized protein</fullName>
    </submittedName>
</protein>
<proteinExistence type="predicted"/>
<feature type="region of interest" description="Disordered" evidence="1">
    <location>
        <begin position="429"/>
        <end position="540"/>
    </location>
</feature>